<dbReference type="EMBL" id="JAPQKO010000001">
    <property type="protein sequence ID" value="KAJ5183136.1"/>
    <property type="molecule type" value="Genomic_DNA"/>
</dbReference>
<sequence>MAGLYALAEMNPITDDWTDDPPREFERANSMKYCLGDEEDRGIRTGMLLMPSRPTKSELYILDLRMASNHWRNLLL</sequence>
<evidence type="ECO:0000313" key="1">
    <source>
        <dbReference type="EMBL" id="KAJ5183136.1"/>
    </source>
</evidence>
<name>A0A9W9IWH6_9EURO</name>
<organism evidence="1 2">
    <name type="scientific">Penicillium capsulatum</name>
    <dbReference type="NCBI Taxonomy" id="69766"/>
    <lineage>
        <taxon>Eukaryota</taxon>
        <taxon>Fungi</taxon>
        <taxon>Dikarya</taxon>
        <taxon>Ascomycota</taxon>
        <taxon>Pezizomycotina</taxon>
        <taxon>Eurotiomycetes</taxon>
        <taxon>Eurotiomycetidae</taxon>
        <taxon>Eurotiales</taxon>
        <taxon>Aspergillaceae</taxon>
        <taxon>Penicillium</taxon>
    </lineage>
</organism>
<dbReference type="Proteomes" id="UP001146351">
    <property type="component" value="Unassembled WGS sequence"/>
</dbReference>
<evidence type="ECO:0000313" key="2">
    <source>
        <dbReference type="Proteomes" id="UP001146351"/>
    </source>
</evidence>
<accession>A0A9W9IWH6</accession>
<reference evidence="1" key="1">
    <citation type="submission" date="2022-11" db="EMBL/GenBank/DDBJ databases">
        <authorList>
            <person name="Petersen C."/>
        </authorList>
    </citation>
    <scope>NUCLEOTIDE SEQUENCE</scope>
    <source>
        <strain evidence="1">IBT 21917</strain>
    </source>
</reference>
<proteinExistence type="predicted"/>
<protein>
    <submittedName>
        <fullName evidence="1">Uncharacterized protein</fullName>
    </submittedName>
</protein>
<keyword evidence="2" id="KW-1185">Reference proteome</keyword>
<gene>
    <name evidence="1" type="ORF">N7492_000752</name>
</gene>
<comment type="caution">
    <text evidence="1">The sequence shown here is derived from an EMBL/GenBank/DDBJ whole genome shotgun (WGS) entry which is preliminary data.</text>
</comment>
<reference evidence="1" key="2">
    <citation type="journal article" date="2023" name="IMA Fungus">
        <title>Comparative genomic study of the Penicillium genus elucidates a diverse pangenome and 15 lateral gene transfer events.</title>
        <authorList>
            <person name="Petersen C."/>
            <person name="Sorensen T."/>
            <person name="Nielsen M.R."/>
            <person name="Sondergaard T.E."/>
            <person name="Sorensen J.L."/>
            <person name="Fitzpatrick D.A."/>
            <person name="Frisvad J.C."/>
            <person name="Nielsen K.L."/>
        </authorList>
    </citation>
    <scope>NUCLEOTIDE SEQUENCE</scope>
    <source>
        <strain evidence="1">IBT 21917</strain>
    </source>
</reference>
<dbReference type="AlphaFoldDB" id="A0A9W9IWH6"/>